<comment type="caution">
    <text evidence="4">The sequence shown here is derived from an EMBL/GenBank/DDBJ whole genome shotgun (WGS) entry which is preliminary data.</text>
</comment>
<evidence type="ECO:0000313" key="4">
    <source>
        <dbReference type="EMBL" id="GAA3523095.1"/>
    </source>
</evidence>
<keyword evidence="5" id="KW-1185">Reference proteome</keyword>
<dbReference type="EMBL" id="BAAAZN010000001">
    <property type="protein sequence ID" value="GAA3523095.1"/>
    <property type="molecule type" value="Genomic_DNA"/>
</dbReference>
<gene>
    <name evidence="4" type="ORF">GCM10022222_01300</name>
</gene>
<feature type="domain" description="Flavin reductase like" evidence="3">
    <location>
        <begin position="17"/>
        <end position="162"/>
    </location>
</feature>
<keyword evidence="2" id="KW-0560">Oxidoreductase</keyword>
<comment type="similarity">
    <text evidence="1">Belongs to the non-flavoprotein flavin reductase family.</text>
</comment>
<evidence type="ECO:0000313" key="5">
    <source>
        <dbReference type="Proteomes" id="UP001500689"/>
    </source>
</evidence>
<dbReference type="Proteomes" id="UP001500689">
    <property type="component" value="Unassembled WGS sequence"/>
</dbReference>
<dbReference type="SUPFAM" id="SSF50475">
    <property type="entry name" value="FMN-binding split barrel"/>
    <property type="match status" value="1"/>
</dbReference>
<evidence type="ECO:0000259" key="3">
    <source>
        <dbReference type="SMART" id="SM00903"/>
    </source>
</evidence>
<sequence>MIQQVSEIDGGDFRHVLGHFPTGVVAITSTCPDGRPAGLVIGSFTSVSLDPPLVGFFPQKTSTSWPRIRDAGAFCINILGHDQEDLGRRFAVSGGDKFADLEWRRTPSGHPVLPRVPAWIDCVLAREDDAGDHWMVLAKVTALSADPGRGGPLVFYKGGYAKLAES</sequence>
<evidence type="ECO:0000256" key="1">
    <source>
        <dbReference type="ARBA" id="ARBA00008898"/>
    </source>
</evidence>
<evidence type="ECO:0000256" key="2">
    <source>
        <dbReference type="ARBA" id="ARBA00023002"/>
    </source>
</evidence>
<dbReference type="InterPro" id="IPR050268">
    <property type="entry name" value="NADH-dep_flavin_reductase"/>
</dbReference>
<dbReference type="InterPro" id="IPR012349">
    <property type="entry name" value="Split_barrel_FMN-bd"/>
</dbReference>
<accession>A0ABP6UXN3</accession>
<dbReference type="PANTHER" id="PTHR30466">
    <property type="entry name" value="FLAVIN REDUCTASE"/>
    <property type="match status" value="1"/>
</dbReference>
<dbReference type="InterPro" id="IPR002563">
    <property type="entry name" value="Flavin_Rdtase-like_dom"/>
</dbReference>
<protein>
    <submittedName>
        <fullName evidence="4">Flavin reductase family protein</fullName>
    </submittedName>
</protein>
<dbReference type="Gene3D" id="2.30.110.10">
    <property type="entry name" value="Electron Transport, Fmn-binding Protein, Chain A"/>
    <property type="match status" value="1"/>
</dbReference>
<reference evidence="5" key="1">
    <citation type="journal article" date="2019" name="Int. J. Syst. Evol. Microbiol.">
        <title>The Global Catalogue of Microorganisms (GCM) 10K type strain sequencing project: providing services to taxonomists for standard genome sequencing and annotation.</title>
        <authorList>
            <consortium name="The Broad Institute Genomics Platform"/>
            <consortium name="The Broad Institute Genome Sequencing Center for Infectious Disease"/>
            <person name="Wu L."/>
            <person name="Ma J."/>
        </authorList>
    </citation>
    <scope>NUCLEOTIDE SEQUENCE [LARGE SCALE GENOMIC DNA]</scope>
    <source>
        <strain evidence="5">JCM 16898</strain>
    </source>
</reference>
<dbReference type="Pfam" id="PF01613">
    <property type="entry name" value="Flavin_Reduct"/>
    <property type="match status" value="1"/>
</dbReference>
<name>A0ABP6UXN3_9PSEU</name>
<dbReference type="RefSeq" id="WP_344854228.1">
    <property type="nucleotide sequence ID" value="NZ_BAAAZN010000001.1"/>
</dbReference>
<dbReference type="SMART" id="SM00903">
    <property type="entry name" value="Flavin_Reduct"/>
    <property type="match status" value="1"/>
</dbReference>
<proteinExistence type="inferred from homology"/>
<organism evidence="4 5">
    <name type="scientific">Amycolatopsis ultiminotia</name>
    <dbReference type="NCBI Taxonomy" id="543629"/>
    <lineage>
        <taxon>Bacteria</taxon>
        <taxon>Bacillati</taxon>
        <taxon>Actinomycetota</taxon>
        <taxon>Actinomycetes</taxon>
        <taxon>Pseudonocardiales</taxon>
        <taxon>Pseudonocardiaceae</taxon>
        <taxon>Amycolatopsis</taxon>
    </lineage>
</organism>
<dbReference type="PANTHER" id="PTHR30466:SF11">
    <property type="entry name" value="FLAVIN-DEPENDENT MONOOXYGENASE, REDUCTASE SUBUNIT HSAB"/>
    <property type="match status" value="1"/>
</dbReference>